<proteinExistence type="predicted"/>
<dbReference type="Proteomes" id="UP000031523">
    <property type="component" value="Chromosome"/>
</dbReference>
<evidence type="ECO:0000313" key="2">
    <source>
        <dbReference type="Proteomes" id="UP000031523"/>
    </source>
</evidence>
<reference evidence="1 2" key="1">
    <citation type="submission" date="2015-01" db="EMBL/GenBank/DDBJ databases">
        <title>Enhanced salinomycin production by adjusting the supply of polyketide extender units in Streptomyce albus DSM 41398.</title>
        <authorList>
            <person name="Lu C."/>
        </authorList>
    </citation>
    <scope>NUCLEOTIDE SEQUENCE [LARGE SCALE GENOMIC DNA]</scope>
    <source>
        <strain evidence="2">ATCC 21838 / DSM 41398 / FERM P-419 / JCM 4703 / NBRC 107858</strain>
    </source>
</reference>
<accession>A0A0B5F373</accession>
<sequence>MSAGGAGGAGGAACGVVVHVMTLGLSSIGRHATTVSGESALAGSA</sequence>
<dbReference type="AlphaFoldDB" id="A0A0B5F373"/>
<evidence type="ECO:0000313" key="1">
    <source>
        <dbReference type="EMBL" id="AJE86045.1"/>
    </source>
</evidence>
<organism evidence="1 2">
    <name type="scientific">Streptomyces albus (strain ATCC 21838 / DSM 41398 / FERM P-419 / JCM 4703 / NBRC 107858)</name>
    <dbReference type="NCBI Taxonomy" id="1081613"/>
    <lineage>
        <taxon>Bacteria</taxon>
        <taxon>Bacillati</taxon>
        <taxon>Actinomycetota</taxon>
        <taxon>Actinomycetes</taxon>
        <taxon>Kitasatosporales</taxon>
        <taxon>Streptomycetaceae</taxon>
        <taxon>Streptomyces</taxon>
    </lineage>
</organism>
<name>A0A0B5F373_STRA4</name>
<keyword evidence="2" id="KW-1185">Reference proteome</keyword>
<dbReference type="KEGG" id="sals:SLNWT_5669"/>
<gene>
    <name evidence="1" type="ORF">SLNWT_5669</name>
</gene>
<dbReference type="EMBL" id="CP010519">
    <property type="protein sequence ID" value="AJE86045.1"/>
    <property type="molecule type" value="Genomic_DNA"/>
</dbReference>
<protein>
    <submittedName>
        <fullName evidence="1">Uncharacterized protein</fullName>
    </submittedName>
</protein>